<reference evidence="2 3" key="1">
    <citation type="journal article" date="2018" name="Cell">
        <title>The Chara Genome: Secondary Complexity and Implications for Plant Terrestrialization.</title>
        <authorList>
            <person name="Nishiyama T."/>
            <person name="Sakayama H."/>
            <person name="Vries J.D."/>
            <person name="Buschmann H."/>
            <person name="Saint-Marcoux D."/>
            <person name="Ullrich K.K."/>
            <person name="Haas F.B."/>
            <person name="Vanderstraeten L."/>
            <person name="Becker D."/>
            <person name="Lang D."/>
            <person name="Vosolsobe S."/>
            <person name="Rombauts S."/>
            <person name="Wilhelmsson P.K.I."/>
            <person name="Janitza P."/>
            <person name="Kern R."/>
            <person name="Heyl A."/>
            <person name="Rumpler F."/>
            <person name="Villalobos L.I.A.C."/>
            <person name="Clay J.M."/>
            <person name="Skokan R."/>
            <person name="Toyoda A."/>
            <person name="Suzuki Y."/>
            <person name="Kagoshima H."/>
            <person name="Schijlen E."/>
            <person name="Tajeshwar N."/>
            <person name="Catarino B."/>
            <person name="Hetherington A.J."/>
            <person name="Saltykova A."/>
            <person name="Bonnot C."/>
            <person name="Breuninger H."/>
            <person name="Symeonidi A."/>
            <person name="Radhakrishnan G.V."/>
            <person name="Van Nieuwerburgh F."/>
            <person name="Deforce D."/>
            <person name="Chang C."/>
            <person name="Karol K.G."/>
            <person name="Hedrich R."/>
            <person name="Ulvskov P."/>
            <person name="Glockner G."/>
            <person name="Delwiche C.F."/>
            <person name="Petrasek J."/>
            <person name="Van de Peer Y."/>
            <person name="Friml J."/>
            <person name="Beilby M."/>
            <person name="Dolan L."/>
            <person name="Kohara Y."/>
            <person name="Sugano S."/>
            <person name="Fujiyama A."/>
            <person name="Delaux P.-M."/>
            <person name="Quint M."/>
            <person name="TheiBen G."/>
            <person name="Hagemann M."/>
            <person name="Harholt J."/>
            <person name="Dunand C."/>
            <person name="Zachgo S."/>
            <person name="Langdale J."/>
            <person name="Maumus F."/>
            <person name="Straeten D.V.D."/>
            <person name="Gould S.B."/>
            <person name="Rensing S.A."/>
        </authorList>
    </citation>
    <scope>NUCLEOTIDE SEQUENCE [LARGE SCALE GENOMIC DNA]</scope>
    <source>
        <strain evidence="2 3">S276</strain>
    </source>
</reference>
<evidence type="ECO:0000256" key="1">
    <source>
        <dbReference type="SAM" id="MobiDB-lite"/>
    </source>
</evidence>
<comment type="caution">
    <text evidence="2">The sequence shown here is derived from an EMBL/GenBank/DDBJ whole genome shotgun (WGS) entry which is preliminary data.</text>
</comment>
<feature type="region of interest" description="Disordered" evidence="1">
    <location>
        <begin position="116"/>
        <end position="137"/>
    </location>
</feature>
<organism evidence="2 3">
    <name type="scientific">Chara braunii</name>
    <name type="common">Braun's stonewort</name>
    <dbReference type="NCBI Taxonomy" id="69332"/>
    <lineage>
        <taxon>Eukaryota</taxon>
        <taxon>Viridiplantae</taxon>
        <taxon>Streptophyta</taxon>
        <taxon>Charophyceae</taxon>
        <taxon>Charales</taxon>
        <taxon>Characeae</taxon>
        <taxon>Chara</taxon>
    </lineage>
</organism>
<gene>
    <name evidence="2" type="ORF">CBR_g34261</name>
</gene>
<proteinExistence type="predicted"/>
<evidence type="ECO:0000313" key="2">
    <source>
        <dbReference type="EMBL" id="GBG62889.1"/>
    </source>
</evidence>
<name>A0A388JYK5_CHABU</name>
<evidence type="ECO:0000313" key="3">
    <source>
        <dbReference type="Proteomes" id="UP000265515"/>
    </source>
</evidence>
<protein>
    <submittedName>
        <fullName evidence="2">Uncharacterized protein</fullName>
    </submittedName>
</protein>
<dbReference type="AlphaFoldDB" id="A0A388JYK5"/>
<accession>A0A388JYK5</accession>
<keyword evidence="3" id="KW-1185">Reference proteome</keyword>
<dbReference type="Gramene" id="GBG62889">
    <property type="protein sequence ID" value="GBG62889"/>
    <property type="gene ID" value="CBR_g34261"/>
</dbReference>
<sequence length="181" mass="21121">MLQHDDLPVNSSWDARFERVLLFEMVVSFKHSTNMHKLMGLHEMLDEKCTRVFEKYAQVARKLGEMKRGRDEKELGEDLDALGKELQSELKESTELFTQGFVDYIPELLKKMSRLRKKEEERDAQVTSLTESLEGMRKEVEDLKKGNEELLKQVSTLEVSLTHKSKELKDEVAETESRKES</sequence>
<dbReference type="EMBL" id="BFEA01000033">
    <property type="protein sequence ID" value="GBG62889.1"/>
    <property type="molecule type" value="Genomic_DNA"/>
</dbReference>
<dbReference type="Proteomes" id="UP000265515">
    <property type="component" value="Unassembled WGS sequence"/>
</dbReference>